<gene>
    <name evidence="1" type="ORF">BSZ40_06885</name>
</gene>
<dbReference type="STRING" id="52770.BSZ40_06885"/>
<reference evidence="2" key="1">
    <citation type="submission" date="2016-12" db="EMBL/GenBank/DDBJ databases">
        <authorList>
            <person name="Meng X."/>
        </authorList>
    </citation>
    <scope>NUCLEOTIDE SEQUENCE [LARGE SCALE GENOMIC DNA]</scope>
    <source>
        <strain evidence="2">DSM 20732</strain>
    </source>
</reference>
<dbReference type="RefSeq" id="WP_073824554.1">
    <property type="nucleotide sequence ID" value="NZ_MQVS01000006.1"/>
</dbReference>
<accession>A0A1Q5PVE2</accession>
<dbReference type="Proteomes" id="UP000185612">
    <property type="component" value="Unassembled WGS sequence"/>
</dbReference>
<dbReference type="InterPro" id="IPR021408">
    <property type="entry name" value="DUF3046"/>
</dbReference>
<comment type="caution">
    <text evidence="1">The sequence shown here is derived from an EMBL/GenBank/DDBJ whole genome shotgun (WGS) entry which is preliminary data.</text>
</comment>
<dbReference type="InParanoid" id="A0A1Q5PVE2"/>
<proteinExistence type="predicted"/>
<organism evidence="1 2">
    <name type="scientific">Buchananella hordeovulneris</name>
    <dbReference type="NCBI Taxonomy" id="52770"/>
    <lineage>
        <taxon>Bacteria</taxon>
        <taxon>Bacillati</taxon>
        <taxon>Actinomycetota</taxon>
        <taxon>Actinomycetes</taxon>
        <taxon>Actinomycetales</taxon>
        <taxon>Actinomycetaceae</taxon>
        <taxon>Buchananella</taxon>
    </lineage>
</organism>
<evidence type="ECO:0000313" key="2">
    <source>
        <dbReference type="Proteomes" id="UP000185612"/>
    </source>
</evidence>
<dbReference type="EMBL" id="MQVS01000006">
    <property type="protein sequence ID" value="OKL51563.1"/>
    <property type="molecule type" value="Genomic_DNA"/>
</dbReference>
<protein>
    <recommendedName>
        <fullName evidence="3">DUF3046 domain-containing protein</fullName>
    </recommendedName>
</protein>
<sequence>MKHSEFAAALRQAFGDVLGPSYAQDVVLSPWGLTASEALAAGQRPEEVWRALCEAVGRPELRWLHREVRWPK</sequence>
<dbReference type="OrthoDB" id="3215033at2"/>
<dbReference type="Pfam" id="PF11248">
    <property type="entry name" value="DUF3046"/>
    <property type="match status" value="1"/>
</dbReference>
<evidence type="ECO:0008006" key="3">
    <source>
        <dbReference type="Google" id="ProtNLM"/>
    </source>
</evidence>
<evidence type="ECO:0000313" key="1">
    <source>
        <dbReference type="EMBL" id="OKL51563.1"/>
    </source>
</evidence>
<dbReference type="AlphaFoldDB" id="A0A1Q5PVE2"/>
<keyword evidence="2" id="KW-1185">Reference proteome</keyword>
<name>A0A1Q5PVE2_9ACTO</name>